<evidence type="ECO:0000313" key="3">
    <source>
        <dbReference type="EMBL" id="GFF12264.1"/>
    </source>
</evidence>
<feature type="compositionally biased region" description="Low complexity" evidence="1">
    <location>
        <begin position="588"/>
        <end position="598"/>
    </location>
</feature>
<protein>
    <recommendedName>
        <fullName evidence="2">DUF7514 domain-containing protein</fullName>
    </recommendedName>
</protein>
<dbReference type="PANTHER" id="PTHR39611:SF1">
    <property type="entry name" value="HYDROXYPROLINE-RICH GLYCOPROTEIN DZ-HRGP"/>
    <property type="match status" value="1"/>
</dbReference>
<feature type="compositionally biased region" description="Polar residues" evidence="1">
    <location>
        <begin position="128"/>
        <end position="138"/>
    </location>
</feature>
<dbReference type="Pfam" id="PF24355">
    <property type="entry name" value="DUF7514"/>
    <property type="match status" value="1"/>
</dbReference>
<feature type="compositionally biased region" description="Gly residues" evidence="1">
    <location>
        <begin position="577"/>
        <end position="587"/>
    </location>
</feature>
<dbReference type="AlphaFoldDB" id="A0A5M3YLJ7"/>
<feature type="compositionally biased region" description="Low complexity" evidence="1">
    <location>
        <begin position="55"/>
        <end position="80"/>
    </location>
</feature>
<feature type="region of interest" description="Disordered" evidence="1">
    <location>
        <begin position="432"/>
        <end position="649"/>
    </location>
</feature>
<dbReference type="OrthoDB" id="5413703at2759"/>
<gene>
    <name evidence="3" type="ORF">ATEIFO6365_0001048700</name>
</gene>
<evidence type="ECO:0000256" key="1">
    <source>
        <dbReference type="SAM" id="MobiDB-lite"/>
    </source>
</evidence>
<keyword evidence="4" id="KW-1185">Reference proteome</keyword>
<feature type="region of interest" description="Disordered" evidence="1">
    <location>
        <begin position="1"/>
        <end position="104"/>
    </location>
</feature>
<feature type="compositionally biased region" description="Low complexity" evidence="1">
    <location>
        <begin position="1"/>
        <end position="15"/>
    </location>
</feature>
<dbReference type="PANTHER" id="PTHR39611">
    <property type="entry name" value="HYDROXYPROLINE-RICH GLYCOPROTEIN DZ-HRGP-RELATED"/>
    <property type="match status" value="1"/>
</dbReference>
<feature type="compositionally biased region" description="Basic and acidic residues" evidence="1">
    <location>
        <begin position="565"/>
        <end position="574"/>
    </location>
</feature>
<feature type="compositionally biased region" description="Polar residues" evidence="1">
    <location>
        <begin position="512"/>
        <end position="536"/>
    </location>
</feature>
<organism evidence="3 4">
    <name type="scientific">Aspergillus terreus</name>
    <dbReference type="NCBI Taxonomy" id="33178"/>
    <lineage>
        <taxon>Eukaryota</taxon>
        <taxon>Fungi</taxon>
        <taxon>Dikarya</taxon>
        <taxon>Ascomycota</taxon>
        <taxon>Pezizomycotina</taxon>
        <taxon>Eurotiomycetes</taxon>
        <taxon>Eurotiomycetidae</taxon>
        <taxon>Eurotiales</taxon>
        <taxon>Aspergillaceae</taxon>
        <taxon>Aspergillus</taxon>
        <taxon>Aspergillus subgen. Circumdati</taxon>
    </lineage>
</organism>
<proteinExistence type="predicted"/>
<feature type="compositionally biased region" description="Basic and acidic residues" evidence="1">
    <location>
        <begin position="630"/>
        <end position="648"/>
    </location>
</feature>
<comment type="caution">
    <text evidence="3">The sequence shown here is derived from an EMBL/GenBank/DDBJ whole genome shotgun (WGS) entry which is preliminary data.</text>
</comment>
<evidence type="ECO:0000259" key="2">
    <source>
        <dbReference type="Pfam" id="PF24355"/>
    </source>
</evidence>
<reference evidence="3 4" key="1">
    <citation type="submission" date="2020-01" db="EMBL/GenBank/DDBJ databases">
        <title>Aspergillus terreus IFO 6365 whole genome shotgun sequence.</title>
        <authorList>
            <person name="Kanamasa S."/>
            <person name="Takahashi H."/>
        </authorList>
    </citation>
    <scope>NUCLEOTIDE SEQUENCE [LARGE SCALE GENOMIC DNA]</scope>
    <source>
        <strain evidence="3 4">IFO 6365</strain>
    </source>
</reference>
<dbReference type="EMBL" id="BLJY01000001">
    <property type="protein sequence ID" value="GFF12264.1"/>
    <property type="molecule type" value="Genomic_DNA"/>
</dbReference>
<dbReference type="VEuPathDB" id="FungiDB:ATEG_01286"/>
<accession>A0A5M3YLJ7</accession>
<feature type="region of interest" description="Disordered" evidence="1">
    <location>
        <begin position="128"/>
        <end position="236"/>
    </location>
</feature>
<evidence type="ECO:0000313" key="4">
    <source>
        <dbReference type="Proteomes" id="UP000452235"/>
    </source>
</evidence>
<feature type="domain" description="DUF7514" evidence="2">
    <location>
        <begin position="252"/>
        <end position="411"/>
    </location>
</feature>
<feature type="compositionally biased region" description="Basic and acidic residues" evidence="1">
    <location>
        <begin position="224"/>
        <end position="234"/>
    </location>
</feature>
<name>A0A5M3YLJ7_ASPTE</name>
<feature type="compositionally biased region" description="Basic and acidic residues" evidence="1">
    <location>
        <begin position="610"/>
        <end position="622"/>
    </location>
</feature>
<dbReference type="InterPro" id="IPR055936">
    <property type="entry name" value="DUF7514"/>
</dbReference>
<dbReference type="Proteomes" id="UP000452235">
    <property type="component" value="Unassembled WGS sequence"/>
</dbReference>
<sequence length="683" mass="75918">MAYDDYQSSSSPYSYLNNSTPVDSDEYYRTSYTAPPYPSQYDPDRLNMPQPQAPPSSSSPNQYPESFSGQHTWQQQQQQQQPPPPPPSDGRINEAVSSAFDKAHPSAYLSPEVLSQITATVIQQLKETGLENLQNDQHQAMPPPRPPKQRVPPTAPFNEAAPPPSSAMPNPGPPPPNIVHDSAEYPPPPSSTTYSGSPRANTRPSPVPSERRDSPLSHASDQSQKMDSRPRGPPRDATVVELTTLEKIWGKLFEDGKPTERLGQFLRGIAVHLIEDYPPGNTLVIVPDKLQKFYKDTKVSSDPYPWQDIFDDRTSSISRLFRDIEAEHHLVQNKLNERPDIPGLTPRGFERWATLMIQAHPDKEYERFQNAVLNMPISNPDNKKERFPKEIPRRLFPEIADLPLRENLDQFIIKHCGVDLPPITDEEIKKVAAQRHKVSTGSTASAAEPGPSSADPERKPHHASVSAAVDDDDEDNDIPSRPIERQRKPYTAQPGGGKVYEGPGKSMHRRANSSSAGSTSRDVPLSSSAPRGTGSRSPDPLYPRASSQRPAKPMGRSRSPSRGASDYRHSESDLLGHNGGSRYGGLSSGDYYYASGSSNTPNLSGDLIDDDRRYRDVPREISDDQPLYESLREREKEREKSKYRDHLPQRSTWAGEEDYYRGMLGGQGGGPVGGGYDKYGSRF</sequence>
<feature type="compositionally biased region" description="Pro residues" evidence="1">
    <location>
        <begin position="141"/>
        <end position="177"/>
    </location>
</feature>